<dbReference type="NCBIfam" id="NF041025">
    <property type="entry name" value="antiphage_deaminase"/>
    <property type="match status" value="1"/>
</dbReference>
<accession>A0A418XX41</accession>
<dbReference type="RefSeq" id="WP_119918152.1">
    <property type="nucleotide sequence ID" value="NZ_QYYA01000003.1"/>
</dbReference>
<dbReference type="InterPro" id="IPR002125">
    <property type="entry name" value="CMP_dCMP_dom"/>
</dbReference>
<protein>
    <submittedName>
        <fullName evidence="3">Deoxycytidylate deaminase</fullName>
    </submittedName>
</protein>
<dbReference type="InterPro" id="IPR027417">
    <property type="entry name" value="P-loop_NTPase"/>
</dbReference>
<dbReference type="PROSITE" id="PS51747">
    <property type="entry name" value="CYT_DCMP_DEAMINASES_2"/>
    <property type="match status" value="1"/>
</dbReference>
<feature type="domain" description="CMP/dCMP-type deaminase" evidence="2">
    <location>
        <begin position="367"/>
        <end position="554"/>
    </location>
</feature>
<gene>
    <name evidence="3" type="ORF">D4A39_11665</name>
</gene>
<dbReference type="PANTHER" id="PTHR11086:SF18">
    <property type="entry name" value="DEOXYCYTIDYLATE DEAMINASE"/>
    <property type="match status" value="1"/>
</dbReference>
<evidence type="ECO:0000313" key="4">
    <source>
        <dbReference type="Proteomes" id="UP000283734"/>
    </source>
</evidence>
<dbReference type="GO" id="GO:0005737">
    <property type="term" value="C:cytoplasm"/>
    <property type="evidence" value="ECO:0007669"/>
    <property type="project" value="TreeGrafter"/>
</dbReference>
<dbReference type="Proteomes" id="UP000283734">
    <property type="component" value="Unassembled WGS sequence"/>
</dbReference>
<keyword evidence="1" id="KW-0378">Hydrolase</keyword>
<dbReference type="SUPFAM" id="SSF53927">
    <property type="entry name" value="Cytidine deaminase-like"/>
    <property type="match status" value="1"/>
</dbReference>
<dbReference type="Gene3D" id="3.40.50.300">
    <property type="entry name" value="P-loop containing nucleotide triphosphate hydrolases"/>
    <property type="match status" value="1"/>
</dbReference>
<organism evidence="3 4">
    <name type="scientific">Alcanivorax profundi</name>
    <dbReference type="NCBI Taxonomy" id="2338368"/>
    <lineage>
        <taxon>Bacteria</taxon>
        <taxon>Pseudomonadati</taxon>
        <taxon>Pseudomonadota</taxon>
        <taxon>Gammaproteobacteria</taxon>
        <taxon>Oceanospirillales</taxon>
        <taxon>Alcanivoracaceae</taxon>
        <taxon>Alcanivorax</taxon>
    </lineage>
</organism>
<evidence type="ECO:0000259" key="2">
    <source>
        <dbReference type="PROSITE" id="PS51747"/>
    </source>
</evidence>
<dbReference type="Pfam" id="PF00383">
    <property type="entry name" value="dCMP_cyt_deam_1"/>
    <property type="match status" value="1"/>
</dbReference>
<evidence type="ECO:0000313" key="3">
    <source>
        <dbReference type="EMBL" id="RJG17372.1"/>
    </source>
</evidence>
<name>A0A418XX41_9GAMM</name>
<dbReference type="PANTHER" id="PTHR11086">
    <property type="entry name" value="DEOXYCYTIDYLATE DEAMINASE-RELATED"/>
    <property type="match status" value="1"/>
</dbReference>
<proteinExistence type="predicted"/>
<dbReference type="InterPro" id="IPR015517">
    <property type="entry name" value="dCMP_deaminase-rel"/>
</dbReference>
<dbReference type="InterPro" id="IPR016193">
    <property type="entry name" value="Cytidine_deaminase-like"/>
</dbReference>
<dbReference type="AlphaFoldDB" id="A0A418XX41"/>
<evidence type="ECO:0000256" key="1">
    <source>
        <dbReference type="ARBA" id="ARBA00022801"/>
    </source>
</evidence>
<comment type="caution">
    <text evidence="3">The sequence shown here is derived from an EMBL/GenBank/DDBJ whole genome shotgun (WGS) entry which is preliminary data.</text>
</comment>
<dbReference type="Gene3D" id="3.40.140.10">
    <property type="entry name" value="Cytidine Deaminase, domain 2"/>
    <property type="match status" value="1"/>
</dbReference>
<reference evidence="3 4" key="1">
    <citation type="submission" date="2018-09" db="EMBL/GenBank/DDBJ databases">
        <title>Alcanivorax profundi sp. nov., isolated from 1000 m-depth seawater of the Mariana Trench.</title>
        <authorList>
            <person name="Liu J."/>
        </authorList>
    </citation>
    <scope>NUCLEOTIDE SEQUENCE [LARGE SCALE GENOMIC DNA]</scope>
    <source>
        <strain evidence="3 4">MTEO17</strain>
    </source>
</reference>
<dbReference type="OrthoDB" id="9788517at2"/>
<sequence>MEFNTSIDEIFLARKKFMIVGLTGRTGSGCTTAAKIFEEKKGRQYFPGLADVATEGAPFFEGLDSRRYQILRDYAEKNWSGFISIKVSDLISAYIMRMSKSKVVDFIYGVRNKDEIKKEDIKRCVNKVVEIRNSLIRKHQHIIDMLIDPGVDLDLSEINERRFLMVLLSVRRFTRDLKKHLTGIDEGLYVAAYQGAGNSLRKVGEIDLDYKSKDFNRDAIFTLPNAINRIIKCLRELKDNCYIVIDAIRNPYEARFFKDRYAAFYLVSINAPDSARSKYLHEVHKFDPDQLNVLDQTESGKIITDSGVRQPNEWGEKLTVTDVRKCLQFSDIHIYNPRSELSNTNVLRAQIFWYFSLMVHPGLVSPTSIERVMQIAFTAKLNSGCISRQVGAVVTGNDYSIRSVGWNDVPASQVPCALRSVEGALSGFDPVVYSEYERNNDKFRDVLEKRNRILIKNIKEMKGRPVSYCFKDTENTLRGDKNQVHTRSLHAEENAFLQITKYGGASVMGGKLFSTASPCELCSKKAMQLGIKDIYFIDPYPGISKDHVLANGSDKPNLVQFFGAVGTGYQRLYEPLMPYKDELDYLSNSE</sequence>
<dbReference type="EMBL" id="QYYA01000003">
    <property type="protein sequence ID" value="RJG17372.1"/>
    <property type="molecule type" value="Genomic_DNA"/>
</dbReference>
<dbReference type="GO" id="GO:0004132">
    <property type="term" value="F:dCMP deaminase activity"/>
    <property type="evidence" value="ECO:0007669"/>
    <property type="project" value="TreeGrafter"/>
</dbReference>
<keyword evidence="4" id="KW-1185">Reference proteome</keyword>